<keyword evidence="8" id="KW-1185">Reference proteome</keyword>
<evidence type="ECO:0000256" key="4">
    <source>
        <dbReference type="ARBA" id="ARBA00022989"/>
    </source>
</evidence>
<dbReference type="GO" id="GO:0005886">
    <property type="term" value="C:plasma membrane"/>
    <property type="evidence" value="ECO:0007669"/>
    <property type="project" value="UniProtKB-SubCell"/>
</dbReference>
<dbReference type="Gene3D" id="1.10.3730.20">
    <property type="match status" value="1"/>
</dbReference>
<dbReference type="GO" id="GO:0022857">
    <property type="term" value="F:transmembrane transporter activity"/>
    <property type="evidence" value="ECO:0007669"/>
    <property type="project" value="InterPro"/>
</dbReference>
<feature type="transmembrane region" description="Helical" evidence="6">
    <location>
        <begin position="96"/>
        <end position="114"/>
    </location>
</feature>
<feature type="transmembrane region" description="Helical" evidence="6">
    <location>
        <begin position="45"/>
        <end position="63"/>
    </location>
</feature>
<dbReference type="Proteomes" id="UP000593802">
    <property type="component" value="Chromosome"/>
</dbReference>
<proteinExistence type="predicted"/>
<dbReference type="KEGG" id="eff:skT53_14010"/>
<sequence>MMNYLYLFINIVLLVLGQVFFKIGLERIGGVSLNNLWKAAASPAILIGLLLYVATTGLWFVILSRMPFSIAYPLQSLAYALGVAIAVFYFGETVPLIRWIGVFVILVGVILVAWE</sequence>
<dbReference type="PANTHER" id="PTHR30561">
    <property type="entry name" value="SMR FAMILY PROTON-DEPENDENT DRUG EFFLUX TRANSPORTER SUGE"/>
    <property type="match status" value="1"/>
</dbReference>
<keyword evidence="5 6" id="KW-0472">Membrane</keyword>
<evidence type="ECO:0000313" key="8">
    <source>
        <dbReference type="Proteomes" id="UP000593802"/>
    </source>
</evidence>
<evidence type="ECO:0000313" key="7">
    <source>
        <dbReference type="EMBL" id="BCJ86416.1"/>
    </source>
</evidence>
<comment type="subcellular location">
    <subcellularLocation>
        <location evidence="1">Cell membrane</location>
        <topology evidence="1">Multi-pass membrane protein</topology>
    </subcellularLocation>
</comment>
<dbReference type="SUPFAM" id="SSF103481">
    <property type="entry name" value="Multidrug resistance efflux transporter EmrE"/>
    <property type="match status" value="1"/>
</dbReference>
<protein>
    <submittedName>
        <fullName evidence="7">Membrane protein</fullName>
    </submittedName>
</protein>
<feature type="transmembrane region" description="Helical" evidence="6">
    <location>
        <begin position="70"/>
        <end position="90"/>
    </location>
</feature>
<keyword evidence="4 6" id="KW-1133">Transmembrane helix</keyword>
<dbReference type="InterPro" id="IPR037185">
    <property type="entry name" value="EmrE-like"/>
</dbReference>
<gene>
    <name evidence="7" type="ORF">skT53_14010</name>
</gene>
<keyword evidence="2" id="KW-1003">Cell membrane</keyword>
<evidence type="ECO:0000256" key="6">
    <source>
        <dbReference type="SAM" id="Phobius"/>
    </source>
</evidence>
<evidence type="ECO:0000256" key="1">
    <source>
        <dbReference type="ARBA" id="ARBA00004651"/>
    </source>
</evidence>
<accession>A0A7I8DC55</accession>
<dbReference type="PANTHER" id="PTHR30561:SF9">
    <property type="entry name" value="4-AMINO-4-DEOXY-L-ARABINOSE-PHOSPHOUNDECAPRENOL FLIPPASE SUBUNIT ARNF-RELATED"/>
    <property type="match status" value="1"/>
</dbReference>
<reference evidence="7 8" key="1">
    <citation type="submission" date="2020-08" db="EMBL/GenBank/DDBJ databases">
        <title>Complete Genome Sequence of Effusibacillus dendaii Strain skT53, Isolated from Farmland soil.</title>
        <authorList>
            <person name="Konishi T."/>
            <person name="Kawasaki H."/>
        </authorList>
    </citation>
    <scope>NUCLEOTIDE SEQUENCE [LARGE SCALE GENOMIC DNA]</scope>
    <source>
        <strain evidence="8">skT53</strain>
    </source>
</reference>
<dbReference type="AlphaFoldDB" id="A0A7I8DC55"/>
<keyword evidence="3 6" id="KW-0812">Transmembrane</keyword>
<dbReference type="EMBL" id="AP023366">
    <property type="protein sequence ID" value="BCJ86416.1"/>
    <property type="molecule type" value="Genomic_DNA"/>
</dbReference>
<evidence type="ECO:0000256" key="3">
    <source>
        <dbReference type="ARBA" id="ARBA00022692"/>
    </source>
</evidence>
<evidence type="ECO:0000256" key="5">
    <source>
        <dbReference type="ARBA" id="ARBA00023136"/>
    </source>
</evidence>
<dbReference type="InterPro" id="IPR000390">
    <property type="entry name" value="Small_drug/metabolite_transptr"/>
</dbReference>
<organism evidence="7 8">
    <name type="scientific">Effusibacillus dendaii</name>
    <dbReference type="NCBI Taxonomy" id="2743772"/>
    <lineage>
        <taxon>Bacteria</taxon>
        <taxon>Bacillati</taxon>
        <taxon>Bacillota</taxon>
        <taxon>Bacilli</taxon>
        <taxon>Bacillales</taxon>
        <taxon>Alicyclobacillaceae</taxon>
        <taxon>Effusibacillus</taxon>
    </lineage>
</organism>
<name>A0A7I8DC55_9BACL</name>
<evidence type="ECO:0000256" key="2">
    <source>
        <dbReference type="ARBA" id="ARBA00022475"/>
    </source>
</evidence>